<keyword evidence="1" id="KW-0547">Nucleotide-binding</keyword>
<dbReference type="GO" id="GO:0006261">
    <property type="term" value="P:DNA-templated DNA replication"/>
    <property type="evidence" value="ECO:0007669"/>
    <property type="project" value="TreeGrafter"/>
</dbReference>
<protein>
    <submittedName>
        <fullName evidence="4">Replication factor C subunit 3</fullName>
    </submittedName>
</protein>
<dbReference type="FunFam" id="1.10.8.60:FF:000028">
    <property type="entry name" value="Replication factor C subunit 5"/>
    <property type="match status" value="1"/>
</dbReference>
<reference evidence="4" key="1">
    <citation type="submission" date="2016-11" db="UniProtKB">
        <authorList>
            <consortium name="WormBaseParasite"/>
        </authorList>
    </citation>
    <scope>IDENTIFICATION</scope>
</reference>
<organism evidence="3 4">
    <name type="scientific">Heterorhabditis bacteriophora</name>
    <name type="common">Entomopathogenic nematode worm</name>
    <dbReference type="NCBI Taxonomy" id="37862"/>
    <lineage>
        <taxon>Eukaryota</taxon>
        <taxon>Metazoa</taxon>
        <taxon>Ecdysozoa</taxon>
        <taxon>Nematoda</taxon>
        <taxon>Chromadorea</taxon>
        <taxon>Rhabditida</taxon>
        <taxon>Rhabditina</taxon>
        <taxon>Rhabditomorpha</taxon>
        <taxon>Strongyloidea</taxon>
        <taxon>Heterorhabditidae</taxon>
        <taxon>Heterorhabditis</taxon>
    </lineage>
</organism>
<name>A0A1I7WKJ2_HETBA</name>
<evidence type="ECO:0000256" key="2">
    <source>
        <dbReference type="ARBA" id="ARBA00022840"/>
    </source>
</evidence>
<dbReference type="PANTHER" id="PTHR11669:SF9">
    <property type="entry name" value="REPLICATION FACTOR C SUBUNIT 5"/>
    <property type="match status" value="1"/>
</dbReference>
<keyword evidence="2" id="KW-0067">ATP-binding</keyword>
<evidence type="ECO:0000313" key="3">
    <source>
        <dbReference type="Proteomes" id="UP000095283"/>
    </source>
</evidence>
<dbReference type="InterPro" id="IPR027417">
    <property type="entry name" value="P-loop_NTPase"/>
</dbReference>
<dbReference type="GO" id="GO:0003689">
    <property type="term" value="F:DNA clamp loader activity"/>
    <property type="evidence" value="ECO:0007669"/>
    <property type="project" value="TreeGrafter"/>
</dbReference>
<proteinExistence type="predicted"/>
<dbReference type="Proteomes" id="UP000095283">
    <property type="component" value="Unplaced"/>
</dbReference>
<dbReference type="AlphaFoldDB" id="A0A1I7WKJ2"/>
<dbReference type="InterPro" id="IPR050238">
    <property type="entry name" value="DNA_Rep/Repair_Clamp_Loader"/>
</dbReference>
<dbReference type="SUPFAM" id="SSF52540">
    <property type="entry name" value="P-loop containing nucleoside triphosphate hydrolases"/>
    <property type="match status" value="1"/>
</dbReference>
<dbReference type="GO" id="GO:0005524">
    <property type="term" value="F:ATP binding"/>
    <property type="evidence" value="ECO:0007669"/>
    <property type="project" value="UniProtKB-KW"/>
</dbReference>
<dbReference type="InterPro" id="IPR047854">
    <property type="entry name" value="RFC_lid"/>
</dbReference>
<dbReference type="GO" id="GO:0005663">
    <property type="term" value="C:DNA replication factor C complex"/>
    <property type="evidence" value="ECO:0007669"/>
    <property type="project" value="TreeGrafter"/>
</dbReference>
<evidence type="ECO:0000256" key="1">
    <source>
        <dbReference type="ARBA" id="ARBA00022741"/>
    </source>
</evidence>
<dbReference type="Gene3D" id="1.10.8.60">
    <property type="match status" value="1"/>
</dbReference>
<keyword evidence="3" id="KW-1185">Reference proteome</keyword>
<dbReference type="GO" id="GO:0005634">
    <property type="term" value="C:nucleus"/>
    <property type="evidence" value="ECO:0007669"/>
    <property type="project" value="TreeGrafter"/>
</dbReference>
<accession>A0A1I7WKJ2</accession>
<evidence type="ECO:0000313" key="4">
    <source>
        <dbReference type="WBParaSite" id="Hba_05570"/>
    </source>
</evidence>
<dbReference type="PANTHER" id="PTHR11669">
    <property type="entry name" value="REPLICATION FACTOR C / DNA POLYMERASE III GAMMA-TAU SUBUNIT"/>
    <property type="match status" value="1"/>
</dbReference>
<sequence length="478" mass="55460">MTAARNEVEFTNLPWVEKYRPSSLDDLVSHKEIVKTFEKKLTYFGFRDSIITFAQTKSLHVDRSAKTNLKLVILDEADAMTKDAQNALRSYLIFLGFRNIFLYQTKLKILISECTRFRFAPLEQNLIIPRIDHVIAKENLTVTECGKRALLSLSGGDMRRVLNVLQSVSMAFPIIDETSVYKCVGQPTPKQMEDILKILLNDTFENCCRSEFSSVYCKLYISTLFIKFILLSDMQIEYCLKENEICLQVEAMVQINSKLWDTIQGSSKKIIYNILLSSCRHPSNVSCIIRISWAWITFDRNIFRGTTSRHGNKFTRTTTTAISVMTYTSLKFRYLFILCFKPVFFINANFKLLRTHNLCQSLKAVSERKHPSPGQDPDLLLDYCQRLMDKLVEIRLRIEKKVPNKRLTADEYIMKMCDQSAYIDNTPLKLKEKHRIFEENRNLLVSINNDLKMLDWMASVSDPGQLKKVDKMASSLRE</sequence>
<dbReference type="GO" id="GO:0006281">
    <property type="term" value="P:DNA repair"/>
    <property type="evidence" value="ECO:0007669"/>
    <property type="project" value="TreeGrafter"/>
</dbReference>
<dbReference type="Gene3D" id="3.40.50.300">
    <property type="entry name" value="P-loop containing nucleotide triphosphate hydrolases"/>
    <property type="match status" value="1"/>
</dbReference>
<dbReference type="WBParaSite" id="Hba_05570">
    <property type="protein sequence ID" value="Hba_05570"/>
    <property type="gene ID" value="Hba_05570"/>
</dbReference>
<dbReference type="CDD" id="cd18140">
    <property type="entry name" value="HLD_clamp_RFC"/>
    <property type="match status" value="1"/>
</dbReference>